<proteinExistence type="predicted"/>
<name>A0A645JNN6_9ZZZZ</name>
<comment type="caution">
    <text evidence="2">The sequence shown here is derived from an EMBL/GenBank/DDBJ whole genome shotgun (WGS) entry which is preliminary data.</text>
</comment>
<keyword evidence="1" id="KW-0472">Membrane</keyword>
<keyword evidence="1" id="KW-0812">Transmembrane</keyword>
<evidence type="ECO:0008006" key="3">
    <source>
        <dbReference type="Google" id="ProtNLM"/>
    </source>
</evidence>
<accession>A0A645JNN6</accession>
<evidence type="ECO:0000256" key="1">
    <source>
        <dbReference type="SAM" id="Phobius"/>
    </source>
</evidence>
<organism evidence="2">
    <name type="scientific">bioreactor metagenome</name>
    <dbReference type="NCBI Taxonomy" id="1076179"/>
    <lineage>
        <taxon>unclassified sequences</taxon>
        <taxon>metagenomes</taxon>
        <taxon>ecological metagenomes</taxon>
    </lineage>
</organism>
<evidence type="ECO:0000313" key="2">
    <source>
        <dbReference type="EMBL" id="MPN64700.1"/>
    </source>
</evidence>
<sequence>MSMILLCLWFFIRFLETRKLGSALLFSLFSAICANMRISGLFFFGLLGLLYLIVLTVKKEWSWKALLLGFSMILSFVVFYFVLTPGMWKAPVEFIKYVFARASNFSDWPGYVF</sequence>
<dbReference type="AlphaFoldDB" id="A0A645JNN6"/>
<gene>
    <name evidence="2" type="ORF">SDC9_212476</name>
</gene>
<feature type="transmembrane region" description="Helical" evidence="1">
    <location>
        <begin position="27"/>
        <end position="53"/>
    </location>
</feature>
<protein>
    <recommendedName>
        <fullName evidence="3">Glycosyltransferase RgtA/B/C/D-like domain-containing protein</fullName>
    </recommendedName>
</protein>
<keyword evidence="1" id="KW-1133">Transmembrane helix</keyword>
<dbReference type="EMBL" id="VSSQ01145935">
    <property type="protein sequence ID" value="MPN64700.1"/>
    <property type="molecule type" value="Genomic_DNA"/>
</dbReference>
<reference evidence="2" key="1">
    <citation type="submission" date="2019-08" db="EMBL/GenBank/DDBJ databases">
        <authorList>
            <person name="Kucharzyk K."/>
            <person name="Murdoch R.W."/>
            <person name="Higgins S."/>
            <person name="Loffler F."/>
        </authorList>
    </citation>
    <scope>NUCLEOTIDE SEQUENCE</scope>
</reference>
<feature type="transmembrane region" description="Helical" evidence="1">
    <location>
        <begin position="65"/>
        <end position="83"/>
    </location>
</feature>